<proteinExistence type="predicted"/>
<gene>
    <name evidence="1" type="ORF">CCMP2556_LOCUS29690</name>
</gene>
<organism evidence="1 2">
    <name type="scientific">Durusdinium trenchii</name>
    <dbReference type="NCBI Taxonomy" id="1381693"/>
    <lineage>
        <taxon>Eukaryota</taxon>
        <taxon>Sar</taxon>
        <taxon>Alveolata</taxon>
        <taxon>Dinophyceae</taxon>
        <taxon>Suessiales</taxon>
        <taxon>Symbiodiniaceae</taxon>
        <taxon>Durusdinium</taxon>
    </lineage>
</organism>
<dbReference type="Proteomes" id="UP001642484">
    <property type="component" value="Unassembled WGS sequence"/>
</dbReference>
<evidence type="ECO:0000313" key="1">
    <source>
        <dbReference type="EMBL" id="CAK9060341.1"/>
    </source>
</evidence>
<sequence length="287" mass="32711">MADLSHTWRSELSQLPQDFQDRIRRVAQIQWGGKTVGAYPEFLQVVNALNRLRLRQAHQKSVTQWLQSLLLDRRFAELCEPFPEDLARQIHQCLSTLEVPQDQMTIAVVAQNGEGCDFIDVSSGATAAEVIEVLAREESRCPSEYEALQIDEMRSIDESTLIEVRRRDGFNYHNDICSWPNCALKDQLLGFVRDVARRRLEGTADGTWASTREFAIIVRAFTKILEIPRARSGQKQLERLLQIYEGLLQVLRQCALAASPQELLKYVEGHYPDDVIDAKGELMGLIT</sequence>
<name>A0ABP0N9L9_9DINO</name>
<comment type="caution">
    <text evidence="1">The sequence shown here is derived from an EMBL/GenBank/DDBJ whole genome shotgun (WGS) entry which is preliminary data.</text>
</comment>
<protein>
    <submittedName>
        <fullName evidence="1">Uncharacterized protein</fullName>
    </submittedName>
</protein>
<evidence type="ECO:0000313" key="2">
    <source>
        <dbReference type="Proteomes" id="UP001642484"/>
    </source>
</evidence>
<dbReference type="EMBL" id="CAXAMN010021507">
    <property type="protein sequence ID" value="CAK9060341.1"/>
    <property type="molecule type" value="Genomic_DNA"/>
</dbReference>
<keyword evidence="2" id="KW-1185">Reference proteome</keyword>
<accession>A0ABP0N9L9</accession>
<reference evidence="1 2" key="1">
    <citation type="submission" date="2024-02" db="EMBL/GenBank/DDBJ databases">
        <authorList>
            <person name="Chen Y."/>
            <person name="Shah S."/>
            <person name="Dougan E. K."/>
            <person name="Thang M."/>
            <person name="Chan C."/>
        </authorList>
    </citation>
    <scope>NUCLEOTIDE SEQUENCE [LARGE SCALE GENOMIC DNA]</scope>
</reference>